<dbReference type="OrthoDB" id="1903608at2759"/>
<dbReference type="EMBL" id="JAIQCV010000007">
    <property type="protein sequence ID" value="KAH1082838.1"/>
    <property type="molecule type" value="Genomic_DNA"/>
</dbReference>
<feature type="compositionally biased region" description="Acidic residues" evidence="1">
    <location>
        <begin position="52"/>
        <end position="64"/>
    </location>
</feature>
<evidence type="ECO:0000256" key="1">
    <source>
        <dbReference type="SAM" id="MobiDB-lite"/>
    </source>
</evidence>
<evidence type="ECO:0000313" key="3">
    <source>
        <dbReference type="Proteomes" id="UP000828251"/>
    </source>
</evidence>
<organism evidence="2 3">
    <name type="scientific">Gossypium stocksii</name>
    <dbReference type="NCBI Taxonomy" id="47602"/>
    <lineage>
        <taxon>Eukaryota</taxon>
        <taxon>Viridiplantae</taxon>
        <taxon>Streptophyta</taxon>
        <taxon>Embryophyta</taxon>
        <taxon>Tracheophyta</taxon>
        <taxon>Spermatophyta</taxon>
        <taxon>Magnoliopsida</taxon>
        <taxon>eudicotyledons</taxon>
        <taxon>Gunneridae</taxon>
        <taxon>Pentapetalae</taxon>
        <taxon>rosids</taxon>
        <taxon>malvids</taxon>
        <taxon>Malvales</taxon>
        <taxon>Malvaceae</taxon>
        <taxon>Malvoideae</taxon>
        <taxon>Gossypium</taxon>
    </lineage>
</organism>
<gene>
    <name evidence="2" type="ORF">J1N35_022599</name>
</gene>
<dbReference type="Proteomes" id="UP000828251">
    <property type="component" value="Unassembled WGS sequence"/>
</dbReference>
<protein>
    <submittedName>
        <fullName evidence="2">Uncharacterized protein</fullName>
    </submittedName>
</protein>
<feature type="region of interest" description="Disordered" evidence="1">
    <location>
        <begin position="45"/>
        <end position="105"/>
    </location>
</feature>
<comment type="caution">
    <text evidence="2">The sequence shown here is derived from an EMBL/GenBank/DDBJ whole genome shotgun (WGS) entry which is preliminary data.</text>
</comment>
<evidence type="ECO:0000313" key="2">
    <source>
        <dbReference type="EMBL" id="KAH1082838.1"/>
    </source>
</evidence>
<name>A0A9D4A2E8_9ROSI</name>
<proteinExistence type="predicted"/>
<dbReference type="AlphaFoldDB" id="A0A9D4A2E8"/>
<accession>A0A9D4A2E8</accession>
<feature type="compositionally biased region" description="Basic and acidic residues" evidence="1">
    <location>
        <begin position="84"/>
        <end position="93"/>
    </location>
</feature>
<keyword evidence="3" id="KW-1185">Reference proteome</keyword>
<sequence length="150" mass="17525">MGFRFNWTWEFINGTRVRTQVNLKGQYVQGCITSHDLERLVERVHELHQGEQEEPIEPETEESTNETKTEANSVTDIEEEEFDKELNSPKPVERSTNPKPKVEPEEDLVKLSVELEFTTPMSTFARSSKISELSILLVMYKFMHSQQQTY</sequence>
<reference evidence="2 3" key="1">
    <citation type="journal article" date="2021" name="Plant Biotechnol. J.">
        <title>Multi-omics assisted identification of the key and species-specific regulatory components of drought-tolerant mechanisms in Gossypium stocksii.</title>
        <authorList>
            <person name="Yu D."/>
            <person name="Ke L."/>
            <person name="Zhang D."/>
            <person name="Wu Y."/>
            <person name="Sun Y."/>
            <person name="Mei J."/>
            <person name="Sun J."/>
            <person name="Sun Y."/>
        </authorList>
    </citation>
    <scope>NUCLEOTIDE SEQUENCE [LARGE SCALE GENOMIC DNA]</scope>
    <source>
        <strain evidence="3">cv. E1</strain>
        <tissue evidence="2">Leaf</tissue>
    </source>
</reference>